<keyword evidence="3" id="KW-1185">Reference proteome</keyword>
<accession>A0A517TZ89</accession>
<dbReference type="InterPro" id="IPR052909">
    <property type="entry name" value="Transposase_6_like"/>
</dbReference>
<name>A0A517TZ89_9BACT</name>
<dbReference type="InterPro" id="IPR025161">
    <property type="entry name" value="IS402-like_dom"/>
</dbReference>
<dbReference type="Pfam" id="PF13340">
    <property type="entry name" value="DUF4096"/>
    <property type="match status" value="1"/>
</dbReference>
<protein>
    <recommendedName>
        <fullName evidence="1">Insertion element IS402-like domain-containing protein</fullName>
    </recommendedName>
</protein>
<dbReference type="AlphaFoldDB" id="A0A517TZ89"/>
<evidence type="ECO:0000313" key="2">
    <source>
        <dbReference type="EMBL" id="QDT73682.1"/>
    </source>
</evidence>
<feature type="domain" description="Insertion element IS402-like" evidence="1">
    <location>
        <begin position="1"/>
        <end position="68"/>
    </location>
</feature>
<evidence type="ECO:0000259" key="1">
    <source>
        <dbReference type="Pfam" id="PF13340"/>
    </source>
</evidence>
<reference evidence="2 3" key="1">
    <citation type="submission" date="2019-02" db="EMBL/GenBank/DDBJ databases">
        <title>Deep-cultivation of Planctomycetes and their phenomic and genomic characterization uncovers novel biology.</title>
        <authorList>
            <person name="Wiegand S."/>
            <person name="Jogler M."/>
            <person name="Boedeker C."/>
            <person name="Pinto D."/>
            <person name="Vollmers J."/>
            <person name="Rivas-Marin E."/>
            <person name="Kohn T."/>
            <person name="Peeters S.H."/>
            <person name="Heuer A."/>
            <person name="Rast P."/>
            <person name="Oberbeckmann S."/>
            <person name="Bunk B."/>
            <person name="Jeske O."/>
            <person name="Meyerdierks A."/>
            <person name="Storesund J.E."/>
            <person name="Kallscheuer N."/>
            <person name="Luecker S."/>
            <person name="Lage O.M."/>
            <person name="Pohl T."/>
            <person name="Merkel B.J."/>
            <person name="Hornburger P."/>
            <person name="Mueller R.-W."/>
            <person name="Bruemmer F."/>
            <person name="Labrenz M."/>
            <person name="Spormann A.M."/>
            <person name="Op den Camp H."/>
            <person name="Overmann J."/>
            <person name="Amann R."/>
            <person name="Jetten M.S.M."/>
            <person name="Mascher T."/>
            <person name="Medema M.H."/>
            <person name="Devos D.P."/>
            <person name="Kaster A.-K."/>
            <person name="Ovreas L."/>
            <person name="Rohde M."/>
            <person name="Galperin M.Y."/>
            <person name="Jogler C."/>
        </authorList>
    </citation>
    <scope>NUCLEOTIDE SEQUENCE [LARGE SCALE GENOMIC DNA]</scope>
    <source>
        <strain evidence="2 3">I41</strain>
    </source>
</reference>
<dbReference type="PANTHER" id="PTHR46637:SF1">
    <property type="entry name" value="BLL5188 PROTEIN"/>
    <property type="match status" value="1"/>
</dbReference>
<gene>
    <name evidence="2" type="ORF">I41_28720</name>
</gene>
<dbReference type="PANTHER" id="PTHR46637">
    <property type="entry name" value="TIS1421-TRANSPOSASE PROTEIN A"/>
    <property type="match status" value="1"/>
</dbReference>
<dbReference type="KEGG" id="llh:I41_28720"/>
<dbReference type="EMBL" id="CP036339">
    <property type="protein sequence ID" value="QDT73682.1"/>
    <property type="molecule type" value="Genomic_DNA"/>
</dbReference>
<evidence type="ECO:0000313" key="3">
    <source>
        <dbReference type="Proteomes" id="UP000317909"/>
    </source>
</evidence>
<proteinExistence type="predicted"/>
<dbReference type="Proteomes" id="UP000317909">
    <property type="component" value="Chromosome"/>
</dbReference>
<organism evidence="2 3">
    <name type="scientific">Lacipirellula limnantheis</name>
    <dbReference type="NCBI Taxonomy" id="2528024"/>
    <lineage>
        <taxon>Bacteria</taxon>
        <taxon>Pseudomonadati</taxon>
        <taxon>Planctomycetota</taxon>
        <taxon>Planctomycetia</taxon>
        <taxon>Pirellulales</taxon>
        <taxon>Lacipirellulaceae</taxon>
        <taxon>Lacipirellula</taxon>
    </lineage>
</organism>
<sequence length="658" mass="67836">MIEPVFAEFRARKRTGRPSACWRGCVNGIIYQMRSGCLWNKLPKEFGDDSTVHRWFQRWSENRVLEQVCAMLVEHCDELGSVDWKRQAAAGSPAKARFGGHCRPQPEGPEPSTLGMAAALMIRLSLRRRRRRNASDMRQAPWAPRVGRYPTTVRSCMARSQHDGGRWRRSATRLAAVVIAVAVPSAAHAQLGFLYDWNNSAGGAYASNGNWSPVGVPDAANEGAGFNLNSTYNVSLAASYSVGSWNVGAGNVTFDVASVPTFTPRHKFAADSFDVSSAANGSAAIRLNNAAATVTGPITIGAGALSSGQLTVSSNSTTSGNGALILGGAGQGQLDVQASAGSSFLGICCFPRQGSVGSATTIVGQSVGGSGVANIAGIWNAGDLIVGDAGQGTINMLATSQMLAGQTVRSAGILSGASASIAAQPGSVGTVNVNGATILGPSAAWSLTGNLAVGGTTLSAGGTGVLAMGLGNQTTVGGNLKMWPGGTLDLSQSSALSVTGAAELGGALRYSLLSTPVVNDEFQVLDAAGVFGTFSSVTLPPLAGNLRWSVLYNPTNVKLRVLPAAADFDEDGDVDNIDLIKWRLGFATGTTHLQGDADGDTDSDGADFLIWQQQFGATPPIATASATVPEPTSLVLGSLVVVAISGARVRRRTLAAVP</sequence>